<accession>A0A835Q2C8</accession>
<comment type="caution">
    <text evidence="2">The sequence shown here is derived from an EMBL/GenBank/DDBJ whole genome shotgun (WGS) entry which is preliminary data.</text>
</comment>
<gene>
    <name evidence="2" type="ORF">HPP92_019140</name>
</gene>
<evidence type="ECO:0000313" key="2">
    <source>
        <dbReference type="EMBL" id="KAG0464976.1"/>
    </source>
</evidence>
<evidence type="ECO:0000256" key="1">
    <source>
        <dbReference type="SAM" id="MobiDB-lite"/>
    </source>
</evidence>
<dbReference type="Proteomes" id="UP000639772">
    <property type="component" value="Chromosome 10"/>
</dbReference>
<name>A0A835Q2C8_VANPL</name>
<evidence type="ECO:0000313" key="3">
    <source>
        <dbReference type="Proteomes" id="UP000639772"/>
    </source>
</evidence>
<dbReference type="AlphaFoldDB" id="A0A835Q2C8"/>
<organism evidence="2 3">
    <name type="scientific">Vanilla planifolia</name>
    <name type="common">Vanilla</name>
    <dbReference type="NCBI Taxonomy" id="51239"/>
    <lineage>
        <taxon>Eukaryota</taxon>
        <taxon>Viridiplantae</taxon>
        <taxon>Streptophyta</taxon>
        <taxon>Embryophyta</taxon>
        <taxon>Tracheophyta</taxon>
        <taxon>Spermatophyta</taxon>
        <taxon>Magnoliopsida</taxon>
        <taxon>Liliopsida</taxon>
        <taxon>Asparagales</taxon>
        <taxon>Orchidaceae</taxon>
        <taxon>Vanilloideae</taxon>
        <taxon>Vanilleae</taxon>
        <taxon>Vanilla</taxon>
    </lineage>
</organism>
<protein>
    <submittedName>
        <fullName evidence="2">Uncharacterized protein</fullName>
    </submittedName>
</protein>
<sequence>MVGVVGEVELLRRPTTSSSEDLQPPVAVAGERKSMTRLKANVLRSFVGVEDSSDSEPCPESRPGLGRRVNVSSESRFIPFSCTKQSKLIPKIKGNQQGVTAGNLRNGEEQKRKAIKRGNLASERAEAKRIKETPAANLTGVRDALSWPRLRPLVQKYDLGTVDNNELRFIRKDDLVKFKMVREKDDEEVEQYDHIEQPN</sequence>
<feature type="region of interest" description="Disordered" evidence="1">
    <location>
        <begin position="1"/>
        <end position="29"/>
    </location>
</feature>
<reference evidence="2 3" key="1">
    <citation type="journal article" date="2020" name="Nat. Food">
        <title>A phased Vanilla planifolia genome enables genetic improvement of flavour and production.</title>
        <authorList>
            <person name="Hasing T."/>
            <person name="Tang H."/>
            <person name="Brym M."/>
            <person name="Khazi F."/>
            <person name="Huang T."/>
            <person name="Chambers A.H."/>
        </authorList>
    </citation>
    <scope>NUCLEOTIDE SEQUENCE [LARGE SCALE GENOMIC DNA]</scope>
    <source>
        <tissue evidence="2">Leaf</tissue>
    </source>
</reference>
<dbReference type="EMBL" id="JADCNM010000010">
    <property type="protein sequence ID" value="KAG0464976.1"/>
    <property type="molecule type" value="Genomic_DNA"/>
</dbReference>
<proteinExistence type="predicted"/>